<dbReference type="VEuPathDB" id="PlasmoDB:PfML01_040005600"/>
<dbReference type="GO" id="GO:0016020">
    <property type="term" value="C:membrane"/>
    <property type="evidence" value="ECO:0007669"/>
    <property type="project" value="InterPro"/>
</dbReference>
<dbReference type="VEuPathDB" id="PlasmoDB:PfKE01_060038300"/>
<feature type="domain" description="Duffy-antigen binding" evidence="5">
    <location>
        <begin position="2750"/>
        <end position="2944"/>
    </location>
</feature>
<feature type="domain" description="Duffy-binding-like" evidence="4">
    <location>
        <begin position="442"/>
        <end position="609"/>
    </location>
</feature>
<feature type="compositionally biased region" description="Polar residues" evidence="2">
    <location>
        <begin position="2004"/>
        <end position="2013"/>
    </location>
</feature>
<dbReference type="VEuPathDB" id="PlasmoDB:PfGA01_070036400"/>
<feature type="region of interest" description="Disordered" evidence="2">
    <location>
        <begin position="697"/>
        <end position="718"/>
    </location>
</feature>
<keyword evidence="1" id="KW-0175">Coiled coil</keyword>
<feature type="region of interest" description="Disordered" evidence="2">
    <location>
        <begin position="1704"/>
        <end position="1727"/>
    </location>
</feature>
<feature type="domain" description="Duffy-antigen binding" evidence="5">
    <location>
        <begin position="1"/>
        <end position="119"/>
    </location>
</feature>
<dbReference type="InterPro" id="IPR008602">
    <property type="entry name" value="Duffy-antigen-binding"/>
</dbReference>
<keyword evidence="3" id="KW-0472">Membrane</keyword>
<feature type="compositionally biased region" description="Basic and acidic residues" evidence="2">
    <location>
        <begin position="418"/>
        <end position="433"/>
    </location>
</feature>
<dbReference type="VEuPathDB" id="PlasmoDB:PfKH01_060039600"/>
<dbReference type="Pfam" id="PF22672">
    <property type="entry name" value="DBL_C"/>
    <property type="match status" value="3"/>
</dbReference>
<dbReference type="VEuPathDB" id="PlasmoDB:PfNF135_020005200"/>
<keyword evidence="3" id="KW-1133">Transmembrane helix</keyword>
<dbReference type="VEuPathDB" id="PlasmoDB:PfCD01_090005600"/>
<dbReference type="FunFam" id="1.20.58.830:FF:000004">
    <property type="entry name" value="Erythrocyte membrane protein 1, PfEMP1"/>
    <property type="match status" value="1"/>
</dbReference>
<dbReference type="VEuPathDB" id="PlasmoDB:PfKH02_090005100"/>
<feature type="domain" description="Duffy-antigen binding" evidence="5">
    <location>
        <begin position="1564"/>
        <end position="1760"/>
    </location>
</feature>
<feature type="region of interest" description="Disordered" evidence="2">
    <location>
        <begin position="1621"/>
        <end position="1648"/>
    </location>
</feature>
<feature type="domain" description="Duffy-antigen binding" evidence="5">
    <location>
        <begin position="2347"/>
        <end position="2538"/>
    </location>
</feature>
<dbReference type="VEuPathDB" id="PlasmoDB:PfGB4_010005500"/>
<dbReference type="VEuPathDB" id="PlasmoDB:PfGN01_010019800"/>
<feature type="compositionally biased region" description="Polar residues" evidence="2">
    <location>
        <begin position="1789"/>
        <end position="1800"/>
    </location>
</feature>
<dbReference type="VEuPathDB" id="PlasmoDB:PfCD01_070035800"/>
<dbReference type="FunFam" id="1.20.58.830:FF:000003">
    <property type="entry name" value="Erythrocyte membrane protein 1, PfEMP1"/>
    <property type="match status" value="1"/>
</dbReference>
<dbReference type="FunFam" id="1.20.58.830:FF:000006">
    <property type="entry name" value="Erythrocyte membrane protein 1, PfEMP1"/>
    <property type="match status" value="1"/>
</dbReference>
<evidence type="ECO:0000256" key="2">
    <source>
        <dbReference type="SAM" id="MobiDB-lite"/>
    </source>
</evidence>
<dbReference type="VEuPathDB" id="PlasmoDB:PfSN01_040017700"/>
<dbReference type="VEuPathDB" id="PlasmoDB:PfIT_120045700"/>
<dbReference type="Pfam" id="PF03011">
    <property type="entry name" value="PFEMP"/>
    <property type="match status" value="2"/>
</dbReference>
<evidence type="ECO:0000259" key="4">
    <source>
        <dbReference type="Pfam" id="PF03011"/>
    </source>
</evidence>
<dbReference type="FunFam" id="1.20.58.830:FF:000002">
    <property type="entry name" value="Erythrocyte membrane protein 1, PfEMP1"/>
    <property type="match status" value="1"/>
</dbReference>
<dbReference type="VEuPathDB" id="PlasmoDB:PfML01_030030000"/>
<dbReference type="Gene3D" id="1.20.58.1930">
    <property type="match status" value="1"/>
</dbReference>
<feature type="region of interest" description="Disordered" evidence="2">
    <location>
        <begin position="202"/>
        <end position="224"/>
    </location>
</feature>
<feature type="domain" description="Duffy-binding-like" evidence="4">
    <location>
        <begin position="2103"/>
        <end position="2251"/>
    </location>
</feature>
<sequence>DIVRGRDLFYGNTQEKEKRDELEKKLKEIFKQIHGGLTVGAQKHYEGDDNYYQLREDWWIANRDQVWEAITCNAGSGNRYFRQTACNGGKSSTQGKCRCEGANANQVPTYFDYVPQYLRWFEEWAEDFCTKRKHKLENAKNKCRGKYKGADRYCSRNGYDCEKTKRAVGKYRMGKQCISCLYACNPYVEWIDNQRKQFDKQKKKYDEEINGTSTSSRKKRAAGKSNYDGYESKFYNILKERDYGTVGKFLEKLSNEEICKKPTEVGTEKASKVDFTNDKAEETFSHTEYCQPCPHCGVKREDNEWKKKSDNEKCPIKLYRPKNGEHGTPINFLYSGDRHEEIENKLNEFCNQRSGSSGGGSDDCGGTNNSDCSLCEPWQCYQFDQLEKDKVGEVDEDDLQYENDVQNAGGLCILPNPKKKEKESDANSEKEPDKIQKTFNNFFNFWVAHMLKDSIHWRTKRLKSCISNGAKIRCRNNEKCKTDCGCFERWVKQKKDEWDKIKEQFRKQKGIDDVKGLMTLTHDGVLEGVLKDEFYKDNSENNFEEKSENSLDAEEAKELKHIREIIESEDKNQEASVGASDGKKKTIMDKLIDYEEDEAELCLEIHDEEEEEKEKGDGNECIEEGENFRYNPCATPSGNYRALATKVAQLMHDQAKTQLASRGRRRNLRADATKGKYRNHGNPEDFKKDKICSIDAKHSNRNPEHSEEPCDGKGTGDGIQTRFVVGTEWETDPEHMRKDHEDVLIPPRRRHMCTSNLEFLETKDTALEGKGENGKFVNHSFLGDVLLAANHEAKNIIDKYKEKNNLNDKKDLSDPNDQATVCRAIRYSFADIGDIIRGKDLWDHNDQKTKLQVHLKNVFAKIKEYHPAIQGNKKYNDDDNNNPPYKKLRADWWEANRHQVWRAMKCATKDINNNKCNGIPIEDYIPQRLRWMTEWAEWFCKMQSQKYDELVKGCKECKEKGDKECTKGSGEICTKCDKQCKEYGKNIKTWQNQWTKIKEKYEELYEQAKITSTNDGPTGFDDPSPDYQQMVDFLTQLIRQSGGGKDGAGSSATKSPYESAAGYIHQEAHITECQEQTQFCEKKHGETPPNGENNTDKEYTFKQPPPKYANACECDGKSPQAPKKEEKKDACTIVDGILKGDYGNGKVGECNQKYDGKIPYPGWDCENNIDTDHTGACMPPRRQKLCLHYLKKLTVPAEKKEEVLKTAFIRTAAAETFLSWQYYKSKHGNGEDLDEQLNNGEIPAEFLRSMFYTYGDYRDICLNTDISKKEGDVKDATDNIGKFFSKDGKLDDLSRQDWWNKHKDEIWKGMLCALSYDTEEKNVNTQIRQRLTEYYDYKNVAFTYKSGTPLEKFAQTPQFLRWFIEWGEDFCKKVSKELKTLQKACPQNVCKDADASKKKVCSDACANYKTFIKQWREEYKKQSKKYTEDKTAKKYDNHSVARDAKDAREYLDKQLQKSCNSGGKCDCMNKKSMSNRNNMPASLDEVPQGYEGRCDCTKALLPPEVPGVQKTQVENACTTVEQLFENENAKNFKEACALKYGRGKYSAWKCDNKTSKTDKDDGVVCIPPRRQKLYLKYLQELTDGTSPEALRKAFIECAAIETFFLWDRYKKEWMAQKLAEQEREGALPGVGGGNVDDEDKDPQTQLQSGTIPLPFLRQMFYTLGDYRDICIGGDRDIVGDTIVSNTEGSGSSETKKISKIIEETLSKQSGTPPPTPGTQTQPSDKRKTWWKKYGPDIWKGMVCALTYDTNSGGEGTTIEKVKTQENNLFEKLKDTYDYEKVKLEDTSGAKPTTTAPSSSGDDPINNPKLSDFVLRPPYFRYLEEWGETFCRERKKRLKKIKEECRGVNNSGDPKYCSGDGYHCTGDAKYRNDNFVELDCSRCAEQCTYYKNWIKNKKNEIKKQKRKYEGELQKLKEVNSNDGDNTKFFKEIENRSFDQFLKALKHCKNDKGSEDDIYKEDKDNKIDFENIPQTFSRSTYCKACPIYGVTCNSSSGRRRSDHNPCRNNEPQKAANTVGEETPITILIDDGSNHSATNGATDGSTDGTTKDSYEELKNCSKKYSLFKGLIKQEWKCQKKKGVDQCKLKNFSDDIDDDEHIVFNEFFQRWLRNFVHDYNKLKHKIHPCIKNEDGKEHKCIEGCKKKCECVEKWLNKKSTEWDEIKRHYKKNPNFANESIPYLVKSYFELLYFDSDYKRAQEVVEEKNKRDDLWGCTDRDGCDSEEEREKYGDFITNLIDRLKEKIESCQIQHEERPDKKCEQPPPSPTPDDYTHTDDDDAHEKEKQSPKFCKDGVVPDKETKKDEICKYGKIRFNCETIKIPDISTTYKDKTNLIGLNAHNVKASSNSNVYISPRVQQLCLEPLQLLTKSNTDTTDESKLIEAFTKCAYNEGKGLYKYYAKNKSELGKNGSTLSDKEVETFTLEAMKRSYADYGSIVKDDMLWNYDNSYDINEIIFDIANKNNQIQNKSLIDYETKERQNLWELIKTHVWKAMLCGYKDAGGNMNSLPNGGEFCTLPSTDEEDQFSRWFVEWGENFCIRHEKELKQLKDKCKNGICKITDEGEKQACQTSCKDYKAFLKNYENQFKKQSIVYDELKKSNSELRDKSALWFLKEKCNSKCLCFKDMNENEYNKIFQYPSDEVKNLCTCTSKDTSKTTPTNCIEKAAYELQQDVAKKIGNKSKNLKGNEIALFECRKGDHVVIDNSDLTKKIDKDKLEHFFPSNRYSCKRKGTINVNVEEWDCNYRNINFREQHICLPPRRQFMCMKKLEDISAKVVEDKDKFLEVVMEVGKEEGIRILRNYQEQNKTDFSEICHDMKYSFADLGDIIRGRDLWRSNMEQQRIQQKLKTIFRYINDDLVKQNVKKYQNDGGNYYTLRSDWWDANRKSIWKAMTCCTPRSAYIYTNTTTITTLDKDENQNQNKTRLTDMNYYCGYGKEPPYVDYIPQKLRWMTEWSEYFCKALNKKLETFKTVCDKCIQSEKKCHDNNKGKECEKCKEKCSKYKDFVNTWKGQYDLQAKAYEELYKKIDVDTRNYVSDNDKYVIQFLKQAKETCGNDDPSSADKYLYKTSNCKEYKFNDQFEHSNKIYAFNEQPKGYESKCTCEITQHPLDDCPDDTNKEVCTKFEVIKRCKKKNFNNDLDNWDSYYVEDFTGKNKGVLVPPRRRHLCLNNTIIKLRSMRHKEDFKKEFLNSVYTESKFLWDKYNKNSKDVMKAMKYSFADYADIIKGTDILDTTTTKNINNRLAQLLKESSYSPKNVDSWWKKNKKHVWNAMLCGYKEAGGKIEKEDCELPTDYSPDQFLRWFQEWIETFCTERQILYNMVKTRCNNVTCDNVTGKIDSKCIEACKNYSNFILLKRNVYQSLKKQYNDNYKSTKADNKEPHEYFKEKCKDDKCACFNEKLNVEDNWKTPYETLDDSELKNKCDCQKSERTPHLPLPAREPFDSTILQTTIPFGIALALGSIAFLFLK</sequence>
<dbReference type="VEuPathDB" id="PlasmoDB:Pf7G8_120005400"/>
<dbReference type="FunFam" id="1.20.1310.20:FF:000023">
    <property type="entry name" value="Erythrocyte membrane protein 1, PfEMP1"/>
    <property type="match status" value="1"/>
</dbReference>
<feature type="region of interest" description="Disordered" evidence="2">
    <location>
        <begin position="414"/>
        <end position="433"/>
    </location>
</feature>
<feature type="transmembrane region" description="Helical" evidence="3">
    <location>
        <begin position="3440"/>
        <end position="3461"/>
    </location>
</feature>
<dbReference type="VEuPathDB" id="PlasmoDB:PF3D7_0632500"/>
<dbReference type="GO" id="GO:0046789">
    <property type="term" value="F:host cell surface receptor binding"/>
    <property type="evidence" value="ECO:0007669"/>
    <property type="project" value="InterPro"/>
</dbReference>
<name>A0A191VZ68_PLAFA</name>
<dbReference type="VEuPathDB" id="PlasmoDB:PfDd2_090006100"/>
<reference evidence="8" key="1">
    <citation type="journal article" date="2016" name="EMBO Mol. Med.">
        <title>Plasmodium falciparum var genes expressed in children with severe malaria encode CIDRalpha1 domains.</title>
        <authorList>
            <person name="Jespersen J.S."/>
            <person name="Wang C.W."/>
            <person name="Mkumbaye S.I."/>
            <person name="Minja D.T."/>
            <person name="Petersen B."/>
            <person name="Turner L."/>
            <person name="Petersen J.E."/>
            <person name="Lusingu J.P."/>
            <person name="Theander T.G."/>
            <person name="Lavstsen T."/>
        </authorList>
    </citation>
    <scope>NUCLEOTIDE SEQUENCE</scope>
    <source>
        <strain evidence="8">1931-1</strain>
    </source>
</reference>
<dbReference type="SUPFAM" id="SSF140924">
    <property type="entry name" value="Duffy binding domain-like"/>
    <property type="match status" value="9"/>
</dbReference>
<feature type="non-terminal residue" evidence="8">
    <location>
        <position position="3462"/>
    </location>
</feature>
<dbReference type="VEuPathDB" id="PlasmoDB:PfKH02_100005000"/>
<dbReference type="VEuPathDB" id="PlasmoDB:Pf7G8-2_000118600"/>
<evidence type="ECO:0000256" key="3">
    <source>
        <dbReference type="SAM" id="Phobius"/>
    </source>
</evidence>
<evidence type="ECO:0000259" key="5">
    <source>
        <dbReference type="Pfam" id="PF05424"/>
    </source>
</evidence>
<feature type="domain" description="Duffy-binding-like" evidence="7">
    <location>
        <begin position="123"/>
        <end position="288"/>
    </location>
</feature>
<feature type="coiled-coil region" evidence="1">
    <location>
        <begin position="1893"/>
        <end position="1920"/>
    </location>
</feature>
<dbReference type="VEuPathDB" id="PlasmoDB:Pf7G8-2_000006300"/>
<dbReference type="VEuPathDB" id="PlasmoDB:PfSN01_000012600"/>
<feature type="domain" description="Duffy-antigen binding" evidence="5">
    <location>
        <begin position="1175"/>
        <end position="1326"/>
    </location>
</feature>
<dbReference type="InterPro" id="IPR004258">
    <property type="entry name" value="DBL"/>
</dbReference>
<dbReference type="Pfam" id="PF18562">
    <property type="entry name" value="CIDR1_gamma"/>
    <property type="match status" value="1"/>
</dbReference>
<gene>
    <name evidence="8" type="primary">var</name>
</gene>
<feature type="region of interest" description="Disordered" evidence="2">
    <location>
        <begin position="1784"/>
        <end position="1808"/>
    </location>
</feature>
<feature type="compositionally biased region" description="Basic and acidic residues" evidence="2">
    <location>
        <begin position="2268"/>
        <end position="2293"/>
    </location>
</feature>
<dbReference type="Gene3D" id="1.20.58.830">
    <property type="match status" value="8"/>
</dbReference>
<dbReference type="InterPro" id="IPR042202">
    <property type="entry name" value="Duffy-ag-bd_sf"/>
</dbReference>
<dbReference type="VEuPathDB" id="PlasmoDB:PfGA01_060005600"/>
<keyword evidence="3" id="KW-0812">Transmembrane</keyword>
<dbReference type="VEuPathDB" id="PlasmoDB:PfHB3_070015700"/>
<feature type="region of interest" description="Disordered" evidence="2">
    <location>
        <begin position="2248"/>
        <end position="2293"/>
    </location>
</feature>
<dbReference type="InterPro" id="IPR041480">
    <property type="entry name" value="CIDR1_gamma"/>
</dbReference>
<feature type="compositionally biased region" description="Low complexity" evidence="2">
    <location>
        <begin position="2035"/>
        <end position="2045"/>
    </location>
</feature>
<feature type="domain" description="Duffy-antigen binding" evidence="5">
    <location>
        <begin position="3151"/>
        <end position="3285"/>
    </location>
</feature>
<accession>A0A191VZ68</accession>
<feature type="compositionally biased region" description="Basic and acidic residues" evidence="2">
    <location>
        <begin position="2248"/>
        <end position="2258"/>
    </location>
</feature>
<dbReference type="Gene3D" id="1.20.1310.20">
    <property type="entry name" value="Duffy-antigen binding domain"/>
    <property type="match status" value="7"/>
</dbReference>
<dbReference type="VEuPathDB" id="PlasmoDB:PfTG01_070005700"/>
<organism evidence="8">
    <name type="scientific">Plasmodium falciparum</name>
    <name type="common">malaria parasite P. falciparum</name>
    <dbReference type="NCBI Taxonomy" id="5833"/>
    <lineage>
        <taxon>Eukaryota</taxon>
        <taxon>Sar</taxon>
        <taxon>Alveolata</taxon>
        <taxon>Apicomplexa</taxon>
        <taxon>Aconoidasida</taxon>
        <taxon>Haemosporida</taxon>
        <taxon>Plasmodiidae</taxon>
        <taxon>Plasmodium</taxon>
        <taxon>Plasmodium (Laverania)</taxon>
    </lineage>
</organism>
<dbReference type="VEuPathDB" id="PlasmoDB:PfHB3_140005500"/>
<feature type="domain" description="Duffy-binding-like" evidence="7">
    <location>
        <begin position="2948"/>
        <end position="3089"/>
    </location>
</feature>
<feature type="domain" description="Cysteine-rich interdomain region 1 gamma" evidence="6">
    <location>
        <begin position="2046"/>
        <end position="2087"/>
    </location>
</feature>
<dbReference type="VEuPathDB" id="PlasmoDB:PfSD01_070060500"/>
<evidence type="ECO:0000313" key="8">
    <source>
        <dbReference type="EMBL" id="ANJ21002.1"/>
    </source>
</evidence>
<feature type="region of interest" description="Disordered" evidence="2">
    <location>
        <begin position="1993"/>
        <end position="2047"/>
    </location>
</feature>
<dbReference type="FunFam" id="1.20.58.830:FF:000021">
    <property type="entry name" value="Erythrocyte membrane protein 1, PfEMP1"/>
    <property type="match status" value="1"/>
</dbReference>
<dbReference type="Pfam" id="PF05424">
    <property type="entry name" value="Duffy_binding"/>
    <property type="match status" value="7"/>
</dbReference>
<feature type="compositionally biased region" description="Basic and acidic residues" evidence="2">
    <location>
        <begin position="697"/>
        <end position="711"/>
    </location>
</feature>
<feature type="region of interest" description="Disordered" evidence="2">
    <location>
        <begin position="657"/>
        <end position="685"/>
    </location>
</feature>
<evidence type="ECO:0000259" key="7">
    <source>
        <dbReference type="Pfam" id="PF22672"/>
    </source>
</evidence>
<evidence type="ECO:0000259" key="6">
    <source>
        <dbReference type="Pfam" id="PF18562"/>
    </source>
</evidence>
<dbReference type="VEuPathDB" id="PlasmoDB:PfTG01_060022900"/>
<feature type="region of interest" description="Disordered" evidence="2">
    <location>
        <begin position="1082"/>
        <end position="1102"/>
    </location>
</feature>
<feature type="domain" description="Duffy-antigen binding" evidence="5">
    <location>
        <begin position="743"/>
        <end position="930"/>
    </location>
</feature>
<dbReference type="EMBL" id="KX154882">
    <property type="protein sequence ID" value="ANJ21002.1"/>
    <property type="molecule type" value="Genomic_DNA"/>
</dbReference>
<feature type="non-terminal residue" evidence="8">
    <location>
        <position position="1"/>
    </location>
</feature>
<dbReference type="VEuPathDB" id="PlasmoDB:PfNF166_080012800"/>
<dbReference type="VEuPathDB" id="PlasmoDB:PfTG01_040005700"/>
<dbReference type="VEuPathDB" id="PlasmoDB:PfIT_030029800"/>
<protein>
    <submittedName>
        <fullName evidence="8">Erythrocyte membrane protein 1</fullName>
    </submittedName>
</protein>
<dbReference type="VEuPathDB" id="PlasmoDB:PfNF135_020006200"/>
<feature type="domain" description="Duffy-binding-like" evidence="7">
    <location>
        <begin position="1824"/>
        <end position="1977"/>
    </location>
</feature>
<dbReference type="VEuPathDB" id="PlasmoDB:PfML01_080038700"/>
<dbReference type="VEuPathDB" id="PlasmoDB:Pf7G8_040030800"/>
<evidence type="ECO:0000256" key="1">
    <source>
        <dbReference type="SAM" id="Coils"/>
    </source>
</evidence>
<proteinExistence type="predicted"/>
<dbReference type="InterPro" id="IPR054595">
    <property type="entry name" value="DBL_C"/>
</dbReference>